<evidence type="ECO:0000313" key="2">
    <source>
        <dbReference type="EMBL" id="OEL11736.1"/>
    </source>
</evidence>
<proteinExistence type="predicted"/>
<dbReference type="PANTHER" id="PTHR36836:SF1">
    <property type="entry name" value="COLANIC ACID BIOSYNTHESIS PROTEIN WCAK"/>
    <property type="match status" value="1"/>
</dbReference>
<comment type="caution">
    <text evidence="2">The sequence shown here is derived from an EMBL/GenBank/DDBJ whole genome shotgun (WGS) entry which is preliminary data.</text>
</comment>
<feature type="domain" description="Polysaccharide pyruvyl transferase" evidence="1">
    <location>
        <begin position="13"/>
        <end position="316"/>
    </location>
</feature>
<keyword evidence="2" id="KW-0808">Transferase</keyword>
<dbReference type="Pfam" id="PF04230">
    <property type="entry name" value="PS_pyruv_trans"/>
    <property type="match status" value="1"/>
</dbReference>
<dbReference type="PATRIC" id="fig|237258.4.peg.1727"/>
<dbReference type="EMBL" id="MKGI01000023">
    <property type="protein sequence ID" value="OEL11736.1"/>
    <property type="molecule type" value="Genomic_DNA"/>
</dbReference>
<dbReference type="OrthoDB" id="1814359at2"/>
<sequence length="385" mass="43707">MKILLFLHGGSLNRGCEAIVRTGVAEIKTQFPDAVIDLASYEPETDAHLENIHQVFRHEQKPPKKFSWAGLKSAFFVKFFQDEKYHHQYTQKDIISKIKNYEVFISVGGDNYCYGELPGFYEINRLIKKAGKKLILWGASIGEEDLTPAKIQDLQRFDLLLARETLTEKVLKNAGCKNVKLVADGAFLMDKTELPLPEGFKENKTLGFNFSPLIFGRNPQSKEAAFRLIEEILATTDFNIALVPHVTIAISNDEETLKEFLEKYKETKRVFLLPNNLNATEYKGYIARMRFFIGARTHATIAAYSTGVPTMVLGYSVKSKGIAKDIFGEEKLVLGIEEISDAAKLIAKFEEMKQEELMLKEILRNKIPHIKEMAQKAKSYLAEII</sequence>
<dbReference type="RefSeq" id="WP_069797543.1">
    <property type="nucleotide sequence ID" value="NZ_CP034157.1"/>
</dbReference>
<dbReference type="AlphaFoldDB" id="A0A1E5UFR1"/>
<protein>
    <submittedName>
        <fullName evidence="2">Polysaccharide pyruvyl transferase family protein</fullName>
    </submittedName>
</protein>
<evidence type="ECO:0000313" key="3">
    <source>
        <dbReference type="Proteomes" id="UP000095601"/>
    </source>
</evidence>
<accession>A0A1E5UFR1</accession>
<keyword evidence="3" id="KW-1185">Reference proteome</keyword>
<dbReference type="InterPro" id="IPR007345">
    <property type="entry name" value="Polysacch_pyruvyl_Trfase"/>
</dbReference>
<dbReference type="Proteomes" id="UP000095601">
    <property type="component" value="Unassembled WGS sequence"/>
</dbReference>
<dbReference type="KEGG" id="cnr:EB819_08560"/>
<evidence type="ECO:0000259" key="1">
    <source>
        <dbReference type="Pfam" id="PF04230"/>
    </source>
</evidence>
<gene>
    <name evidence="2" type="ORF">BHF72_1772</name>
</gene>
<name>A0A1E5UFR1_9FLAO</name>
<reference evidence="2 3" key="1">
    <citation type="submission" date="2016-09" db="EMBL/GenBank/DDBJ databases">
        <authorList>
            <person name="Capua I."/>
            <person name="De Benedictis P."/>
            <person name="Joannis T."/>
            <person name="Lombin L.H."/>
            <person name="Cattoli G."/>
        </authorList>
    </citation>
    <scope>NUCLEOTIDE SEQUENCE [LARGE SCALE GENOMIC DNA]</scope>
    <source>
        <strain evidence="2 3">NRS-1</strain>
    </source>
</reference>
<dbReference type="STRING" id="237258.SAMN04489756_11045"/>
<dbReference type="PANTHER" id="PTHR36836">
    <property type="entry name" value="COLANIC ACID BIOSYNTHESIS PROTEIN WCAK"/>
    <property type="match status" value="1"/>
</dbReference>
<organism evidence="2 3">
    <name type="scientific">Cloacibacterium normanense</name>
    <dbReference type="NCBI Taxonomy" id="237258"/>
    <lineage>
        <taxon>Bacteria</taxon>
        <taxon>Pseudomonadati</taxon>
        <taxon>Bacteroidota</taxon>
        <taxon>Flavobacteriia</taxon>
        <taxon>Flavobacteriales</taxon>
        <taxon>Weeksellaceae</taxon>
    </lineage>
</organism>
<dbReference type="GO" id="GO:0016740">
    <property type="term" value="F:transferase activity"/>
    <property type="evidence" value="ECO:0007669"/>
    <property type="project" value="UniProtKB-KW"/>
</dbReference>